<dbReference type="GO" id="GO:0009707">
    <property type="term" value="C:chloroplast outer membrane"/>
    <property type="evidence" value="ECO:0007669"/>
    <property type="project" value="UniProtKB-SubCell"/>
</dbReference>
<dbReference type="GO" id="GO:0034765">
    <property type="term" value="P:regulation of monoatomic ion transmembrane transport"/>
    <property type="evidence" value="ECO:0007669"/>
    <property type="project" value="InterPro"/>
</dbReference>
<protein>
    <submittedName>
        <fullName evidence="13">Uncharacterized protein</fullName>
    </submittedName>
</protein>
<name>A0A7S0VB51_9CHLO</name>
<evidence type="ECO:0000256" key="2">
    <source>
        <dbReference type="ARBA" id="ARBA00004396"/>
    </source>
</evidence>
<keyword evidence="12" id="KW-0472">Membrane</keyword>
<keyword evidence="8" id="KW-0934">Plastid</keyword>
<dbReference type="PANTHER" id="PTHR35284">
    <property type="entry name" value="OUTER ENVELOPE PORE PROTEIN 24A, CHLOROPLASTIC-RELATED"/>
    <property type="match status" value="1"/>
</dbReference>
<accession>A0A7S0VB51</accession>
<keyword evidence="11" id="KW-0626">Porin</keyword>
<keyword evidence="7" id="KW-0150">Chloroplast</keyword>
<dbReference type="AlphaFoldDB" id="A0A7S0VB51"/>
<evidence type="ECO:0000256" key="11">
    <source>
        <dbReference type="ARBA" id="ARBA00023114"/>
    </source>
</evidence>
<keyword evidence="10" id="KW-0406">Ion transport</keyword>
<evidence type="ECO:0000256" key="3">
    <source>
        <dbReference type="ARBA" id="ARBA00004441"/>
    </source>
</evidence>
<evidence type="ECO:0000256" key="12">
    <source>
        <dbReference type="ARBA" id="ARBA00023136"/>
    </source>
</evidence>
<dbReference type="GO" id="GO:0022843">
    <property type="term" value="F:voltage-gated monoatomic cation channel activity"/>
    <property type="evidence" value="ECO:0007669"/>
    <property type="project" value="InterPro"/>
</dbReference>
<evidence type="ECO:0000256" key="10">
    <source>
        <dbReference type="ARBA" id="ARBA00023065"/>
    </source>
</evidence>
<organism evidence="13">
    <name type="scientific">Polytomella parva</name>
    <dbReference type="NCBI Taxonomy" id="51329"/>
    <lineage>
        <taxon>Eukaryota</taxon>
        <taxon>Viridiplantae</taxon>
        <taxon>Chlorophyta</taxon>
        <taxon>core chlorophytes</taxon>
        <taxon>Chlorophyceae</taxon>
        <taxon>CS clade</taxon>
        <taxon>Chlamydomonadales</taxon>
        <taxon>Chlamydomonadaceae</taxon>
        <taxon>Polytomella</taxon>
    </lineage>
</organism>
<proteinExistence type="predicted"/>
<comment type="function">
    <text evidence="1">High-conductance voltage-dependent solute channel with a slight selectivity for cations transporting triosephosphates, dicarboxylic acids, ATP, inorganic phosphate (Pi), sugars, and positively or negatively charged amino acids.</text>
</comment>
<evidence type="ECO:0000313" key="13">
    <source>
        <dbReference type="EMBL" id="CAD8785202.1"/>
    </source>
</evidence>
<dbReference type="PANTHER" id="PTHR35284:SF1">
    <property type="entry name" value="OUTER ENVELOPE PORE PROTEIN 24A, CHLOROPLASTIC-RELATED"/>
    <property type="match status" value="1"/>
</dbReference>
<dbReference type="GO" id="GO:0015288">
    <property type="term" value="F:porin activity"/>
    <property type="evidence" value="ECO:0007669"/>
    <property type="project" value="UniProtKB-KW"/>
</dbReference>
<dbReference type="GO" id="GO:0034426">
    <property type="term" value="C:etioplast membrane"/>
    <property type="evidence" value="ECO:0007669"/>
    <property type="project" value="UniProtKB-SubCell"/>
</dbReference>
<evidence type="ECO:0000256" key="5">
    <source>
        <dbReference type="ARBA" id="ARBA00022448"/>
    </source>
</evidence>
<comment type="subcellular location">
    <subcellularLocation>
        <location evidence="2">Plastid</location>
        <location evidence="2">Chloroplast outer membrane</location>
        <topology evidence="2">Multi-pass membrane protein</topology>
    </subcellularLocation>
    <subcellularLocation>
        <location evidence="3">Plastid</location>
        <location evidence="3">Etioplast membrane</location>
        <topology evidence="3">Multi-pass membrane protein</topology>
    </subcellularLocation>
</comment>
<dbReference type="EMBL" id="HBFM01027311">
    <property type="protein sequence ID" value="CAD8785202.1"/>
    <property type="molecule type" value="Transcribed_RNA"/>
</dbReference>
<evidence type="ECO:0000256" key="7">
    <source>
        <dbReference type="ARBA" id="ARBA00022528"/>
    </source>
</evidence>
<gene>
    <name evidence="13" type="ORF">PPAR00522_LOCUS17673</name>
</gene>
<keyword evidence="9" id="KW-0812">Transmembrane</keyword>
<keyword evidence="5" id="KW-0813">Transport</keyword>
<evidence type="ECO:0000256" key="9">
    <source>
        <dbReference type="ARBA" id="ARBA00022692"/>
    </source>
</evidence>
<keyword evidence="6" id="KW-1134">Transmembrane beta strand</keyword>
<comment type="subunit">
    <text evidence="4">Homooligomers form large rather nonselective pores in plastidial outer membranes.</text>
</comment>
<evidence type="ECO:0000256" key="1">
    <source>
        <dbReference type="ARBA" id="ARBA00002327"/>
    </source>
</evidence>
<evidence type="ECO:0000256" key="6">
    <source>
        <dbReference type="ARBA" id="ARBA00022452"/>
    </source>
</evidence>
<evidence type="ECO:0000256" key="8">
    <source>
        <dbReference type="ARBA" id="ARBA00022640"/>
    </source>
</evidence>
<dbReference type="InterPro" id="IPR034626">
    <property type="entry name" value="OEP24"/>
</dbReference>
<sequence>MSSNSATTKGTLVLKNLGTDFSLKNTSTSGSATFKVKRDDVTASLVVSDQTLRSPQSLKDVTATVDYKVAQVKGLTVNTKYEFSTAKYQAGVTYNTSVANKPLVVKGTYNSKDGKISGDATVTVSKDQKANVVFNQEKVNSAKYTVARDGFTFEPSYNFDKKAAAFSVSKKQGSDNLKLSYDLQSENAAFEWSRNPVKVTVATTVSKSGQIGKPSITALVENVYEF</sequence>
<reference evidence="13" key="1">
    <citation type="submission" date="2021-01" db="EMBL/GenBank/DDBJ databases">
        <authorList>
            <person name="Corre E."/>
            <person name="Pelletier E."/>
            <person name="Niang G."/>
            <person name="Scheremetjew M."/>
            <person name="Finn R."/>
            <person name="Kale V."/>
            <person name="Holt S."/>
            <person name="Cochrane G."/>
            <person name="Meng A."/>
            <person name="Brown T."/>
            <person name="Cohen L."/>
        </authorList>
    </citation>
    <scope>NUCLEOTIDE SEQUENCE</scope>
    <source>
        <strain evidence="13">SAG 63-3</strain>
    </source>
</reference>
<evidence type="ECO:0000256" key="4">
    <source>
        <dbReference type="ARBA" id="ARBA00011593"/>
    </source>
</evidence>
<dbReference type="GO" id="GO:0046930">
    <property type="term" value="C:pore complex"/>
    <property type="evidence" value="ECO:0007669"/>
    <property type="project" value="UniProtKB-KW"/>
</dbReference>